<name>A0A3M3FXH8_PSESG</name>
<dbReference type="EMBL" id="RBON01000207">
    <property type="protein sequence ID" value="RMM66681.1"/>
    <property type="molecule type" value="Genomic_DNA"/>
</dbReference>
<reference evidence="1 2" key="1">
    <citation type="submission" date="2018-08" db="EMBL/GenBank/DDBJ databases">
        <title>Recombination of ecologically and evolutionarily significant loci maintains genetic cohesion in the Pseudomonas syringae species complex.</title>
        <authorList>
            <person name="Dillon M."/>
            <person name="Thakur S."/>
            <person name="Almeida R.N.D."/>
            <person name="Weir B.S."/>
            <person name="Guttman D.S."/>
        </authorList>
    </citation>
    <scope>NUCLEOTIDE SEQUENCE [LARGE SCALE GENOMIC DNA]</scope>
    <source>
        <strain evidence="1 2">ICMP 4324</strain>
    </source>
</reference>
<comment type="caution">
    <text evidence="1">The sequence shown here is derived from an EMBL/GenBank/DDBJ whole genome shotgun (WGS) entry which is preliminary data.</text>
</comment>
<protein>
    <submittedName>
        <fullName evidence="1">Uncharacterized protein</fullName>
    </submittedName>
</protein>
<sequence length="146" mass="16276">MEIRAMSKVFYVPGDTAIIDYARELCGVYVAQHSGLMLAELHVRHPGAVLGNEESFLVDQDRAFGTPPRQTTGARYDFALSQRKTLSFVVDTVGESFKLADYEVGNMTTIYARVGRLYWTFTGLATLPHHLIMRRVALMAYAGEPA</sequence>
<proteinExistence type="predicted"/>
<accession>A0A3M3FXH8</accession>
<gene>
    <name evidence="1" type="ORF">ALQ73_01766</name>
</gene>
<dbReference type="AlphaFoldDB" id="A0A3M3FXH8"/>
<evidence type="ECO:0000313" key="2">
    <source>
        <dbReference type="Proteomes" id="UP000276829"/>
    </source>
</evidence>
<organism evidence="1 2">
    <name type="scientific">Pseudomonas savastanoi pv. glycinea</name>
    <name type="common">Pseudomonas syringae pv. glycinea</name>
    <dbReference type="NCBI Taxonomy" id="318"/>
    <lineage>
        <taxon>Bacteria</taxon>
        <taxon>Pseudomonadati</taxon>
        <taxon>Pseudomonadota</taxon>
        <taxon>Gammaproteobacteria</taxon>
        <taxon>Pseudomonadales</taxon>
        <taxon>Pseudomonadaceae</taxon>
        <taxon>Pseudomonas</taxon>
    </lineage>
</organism>
<dbReference type="Proteomes" id="UP000276829">
    <property type="component" value="Unassembled WGS sequence"/>
</dbReference>
<evidence type="ECO:0000313" key="1">
    <source>
        <dbReference type="EMBL" id="RMM66681.1"/>
    </source>
</evidence>